<accession>A0ABP9U6H9</accession>
<keyword evidence="1" id="KW-1133">Transmembrane helix</keyword>
<keyword evidence="3" id="KW-1185">Reference proteome</keyword>
<dbReference type="EMBL" id="BAABQM010000005">
    <property type="protein sequence ID" value="GAA5414938.1"/>
    <property type="molecule type" value="Genomic_DNA"/>
</dbReference>
<feature type="transmembrane region" description="Helical" evidence="1">
    <location>
        <begin position="9"/>
        <end position="32"/>
    </location>
</feature>
<proteinExistence type="predicted"/>
<protein>
    <submittedName>
        <fullName evidence="2">Uncharacterized protein</fullName>
    </submittedName>
</protein>
<evidence type="ECO:0000256" key="1">
    <source>
        <dbReference type="SAM" id="Phobius"/>
    </source>
</evidence>
<keyword evidence="1" id="KW-0812">Transmembrane</keyword>
<keyword evidence="1" id="KW-0472">Membrane</keyword>
<evidence type="ECO:0000313" key="2">
    <source>
        <dbReference type="EMBL" id="GAA5414938.1"/>
    </source>
</evidence>
<sequence>MKLTKKGKYALIGVGVAVGVLGAIFIPVGTVYGTMTQSLPPFSYGPWKDVPNKLTAEKLVQQFPHQTLDLSHCPEIQPLSFQDSLKDIPGLQYRVRDTINNDLMRISLRKKTFQWDQKWLKNLIVKMTPVQNKPEYKLTLSLMSGPDLSVTVAKDPLYVTGFATHKFPDQLDSCSHQYLSLYSKFLLIKNTNK</sequence>
<name>A0ABP9U6H9_9BACT</name>
<comment type="caution">
    <text evidence="2">The sequence shown here is derived from an EMBL/GenBank/DDBJ whole genome shotgun (WGS) entry which is preliminary data.</text>
</comment>
<evidence type="ECO:0000313" key="3">
    <source>
        <dbReference type="Proteomes" id="UP001449582"/>
    </source>
</evidence>
<organism evidence="2 3">
    <name type="scientific">Ureaplasma ceti</name>
    <dbReference type="NCBI Taxonomy" id="3119530"/>
    <lineage>
        <taxon>Bacteria</taxon>
        <taxon>Bacillati</taxon>
        <taxon>Mycoplasmatota</taxon>
        <taxon>Mycoplasmoidales</taxon>
        <taxon>Mycoplasmoidaceae</taxon>
        <taxon>Ureaplasma</taxon>
    </lineage>
</organism>
<dbReference type="RefSeq" id="WP_353290099.1">
    <property type="nucleotide sequence ID" value="NZ_BAABQM010000005.1"/>
</dbReference>
<reference evidence="2" key="1">
    <citation type="submission" date="2024-02" db="EMBL/GenBank/DDBJ databases">
        <title>Draft genome sequence of new strains in genus Ureaplasma.</title>
        <authorList>
            <person name="Nakajima Y."/>
            <person name="Segawa T."/>
        </authorList>
    </citation>
    <scope>NUCLEOTIDE SEQUENCE [LARGE SCALE GENOMIC DNA]</scope>
    <source>
        <strain evidence="2">OM1</strain>
    </source>
</reference>
<gene>
    <name evidence="2" type="ORF">UREOM_6490</name>
</gene>
<dbReference type="Proteomes" id="UP001449582">
    <property type="component" value="Unassembled WGS sequence"/>
</dbReference>